<dbReference type="PANTHER" id="PTHR30329">
    <property type="entry name" value="STATOR ELEMENT OF FLAGELLAR MOTOR COMPLEX"/>
    <property type="match status" value="1"/>
</dbReference>
<organism evidence="7 8">
    <name type="scientific">Acinetobacter baylyi</name>
    <dbReference type="NCBI Taxonomy" id="202950"/>
    <lineage>
        <taxon>Bacteria</taxon>
        <taxon>Pseudomonadati</taxon>
        <taxon>Pseudomonadota</taxon>
        <taxon>Gammaproteobacteria</taxon>
        <taxon>Moraxellales</taxon>
        <taxon>Moraxellaceae</taxon>
        <taxon>Acinetobacter</taxon>
    </lineage>
</organism>
<proteinExistence type="predicted"/>
<dbReference type="EMBL" id="JAUTBK010000002">
    <property type="protein sequence ID" value="MDQ1210130.1"/>
    <property type="molecule type" value="Genomic_DNA"/>
</dbReference>
<comment type="subcellular location">
    <subcellularLocation>
        <location evidence="1">Cell outer membrane</location>
    </subcellularLocation>
</comment>
<evidence type="ECO:0000313" key="7">
    <source>
        <dbReference type="EMBL" id="MDQ1210130.1"/>
    </source>
</evidence>
<dbReference type="Gene3D" id="3.40.1520.20">
    <property type="match status" value="1"/>
</dbReference>
<dbReference type="InterPro" id="IPR050330">
    <property type="entry name" value="Bact_OuterMem_StrucFunc"/>
</dbReference>
<evidence type="ECO:0000256" key="5">
    <source>
        <dbReference type="SAM" id="SignalP"/>
    </source>
</evidence>
<keyword evidence="2 4" id="KW-0472">Membrane</keyword>
<feature type="domain" description="OmpA-like" evidence="6">
    <location>
        <begin position="140"/>
        <end position="254"/>
    </location>
</feature>
<dbReference type="Pfam" id="PF00691">
    <property type="entry name" value="OmpA"/>
    <property type="match status" value="1"/>
</dbReference>
<dbReference type="PROSITE" id="PS51123">
    <property type="entry name" value="OMPA_2"/>
    <property type="match status" value="1"/>
</dbReference>
<keyword evidence="5" id="KW-0732">Signal</keyword>
<dbReference type="Proteomes" id="UP001233360">
    <property type="component" value="Unassembled WGS sequence"/>
</dbReference>
<dbReference type="RefSeq" id="WP_307004694.1">
    <property type="nucleotide sequence ID" value="NZ_JAUTBK010000002.1"/>
</dbReference>
<dbReference type="PRINTS" id="PR01021">
    <property type="entry name" value="OMPADOMAIN"/>
</dbReference>
<keyword evidence="8" id="KW-1185">Reference proteome</keyword>
<dbReference type="InterPro" id="IPR006665">
    <property type="entry name" value="OmpA-like"/>
</dbReference>
<protein>
    <submittedName>
        <fullName evidence="7">OOP family OmpA-OmpF porin</fullName>
    </submittedName>
</protein>
<evidence type="ECO:0000313" key="8">
    <source>
        <dbReference type="Proteomes" id="UP001233360"/>
    </source>
</evidence>
<evidence type="ECO:0000256" key="1">
    <source>
        <dbReference type="ARBA" id="ARBA00004442"/>
    </source>
</evidence>
<dbReference type="Gene3D" id="3.30.1330.60">
    <property type="entry name" value="OmpA-like domain"/>
    <property type="match status" value="1"/>
</dbReference>
<evidence type="ECO:0000256" key="4">
    <source>
        <dbReference type="PROSITE-ProRule" id="PRU00473"/>
    </source>
</evidence>
<sequence>MKTRHATQLKLCIFVSGWLSLTSVFAQPIIVEGVVPNEASKQAILQKMQAVYGADQVVDKVQVRPVSAPHGWSDSVTQVISPDLKKVKQGKLTVRGTQVELTGKMSNPNDIQPTISQFQSLVQPPYRFNSQLTINQAEQKIVDDALKNRIIEFESGSAILTASGQQILDEMAAALKKVGGKKVKIIGHTDSSGDASKNLVLSQERAVAVKNYLITKNISSDHLSTEGVGSNKPVADNTTAEGRRKNRRIEFEVL</sequence>
<evidence type="ECO:0000256" key="2">
    <source>
        <dbReference type="ARBA" id="ARBA00023136"/>
    </source>
</evidence>
<dbReference type="InterPro" id="IPR036737">
    <property type="entry name" value="OmpA-like_sf"/>
</dbReference>
<accession>A0ABU0UZY3</accession>
<dbReference type="InterPro" id="IPR006664">
    <property type="entry name" value="OMP_bac"/>
</dbReference>
<evidence type="ECO:0000259" key="6">
    <source>
        <dbReference type="PROSITE" id="PS51123"/>
    </source>
</evidence>
<gene>
    <name evidence="7" type="ORF">QE380_003053</name>
</gene>
<name>A0ABU0UZY3_ACIBI</name>
<feature type="signal peptide" evidence="5">
    <location>
        <begin position="1"/>
        <end position="26"/>
    </location>
</feature>
<dbReference type="SUPFAM" id="SSF103088">
    <property type="entry name" value="OmpA-like"/>
    <property type="match status" value="1"/>
</dbReference>
<dbReference type="PANTHER" id="PTHR30329:SF21">
    <property type="entry name" value="LIPOPROTEIN YIAD-RELATED"/>
    <property type="match status" value="1"/>
</dbReference>
<dbReference type="CDD" id="cd07185">
    <property type="entry name" value="OmpA_C-like"/>
    <property type="match status" value="1"/>
</dbReference>
<evidence type="ECO:0000256" key="3">
    <source>
        <dbReference type="ARBA" id="ARBA00023237"/>
    </source>
</evidence>
<comment type="caution">
    <text evidence="7">The sequence shown here is derived from an EMBL/GenBank/DDBJ whole genome shotgun (WGS) entry which is preliminary data.</text>
</comment>
<feature type="chain" id="PRO_5045055881" evidence="5">
    <location>
        <begin position="27"/>
        <end position="254"/>
    </location>
</feature>
<reference evidence="7 8" key="1">
    <citation type="submission" date="2023-07" db="EMBL/GenBank/DDBJ databases">
        <title>Functional and genomic diversity of the sorghum phyllosphere microbiome.</title>
        <authorList>
            <person name="Shade A."/>
        </authorList>
    </citation>
    <scope>NUCLEOTIDE SEQUENCE [LARGE SCALE GENOMIC DNA]</scope>
    <source>
        <strain evidence="7 8">SORGH_AS_0887</strain>
    </source>
</reference>
<keyword evidence="3" id="KW-0998">Cell outer membrane</keyword>